<accession>A0A8J5MJQ4</accession>
<dbReference type="PANTHER" id="PTHR21505:SF8">
    <property type="entry name" value="DPT-YFP REPRESSOR BY OVEREXPRESSION, ISOFORM D-RELATED"/>
    <property type="match status" value="1"/>
</dbReference>
<evidence type="ECO:0000313" key="3">
    <source>
        <dbReference type="Proteomes" id="UP000747542"/>
    </source>
</evidence>
<organism evidence="2 3">
    <name type="scientific">Homarus americanus</name>
    <name type="common">American lobster</name>
    <dbReference type="NCBI Taxonomy" id="6706"/>
    <lineage>
        <taxon>Eukaryota</taxon>
        <taxon>Metazoa</taxon>
        <taxon>Ecdysozoa</taxon>
        <taxon>Arthropoda</taxon>
        <taxon>Crustacea</taxon>
        <taxon>Multicrustacea</taxon>
        <taxon>Malacostraca</taxon>
        <taxon>Eumalacostraca</taxon>
        <taxon>Eucarida</taxon>
        <taxon>Decapoda</taxon>
        <taxon>Pleocyemata</taxon>
        <taxon>Astacidea</taxon>
        <taxon>Nephropoidea</taxon>
        <taxon>Nephropidae</taxon>
        <taxon>Homarus</taxon>
    </lineage>
</organism>
<dbReference type="AlphaFoldDB" id="A0A8J5MJQ4"/>
<feature type="compositionally biased region" description="Polar residues" evidence="1">
    <location>
        <begin position="103"/>
        <end position="141"/>
    </location>
</feature>
<comment type="caution">
    <text evidence="2">The sequence shown here is derived from an EMBL/GenBank/DDBJ whole genome shotgun (WGS) entry which is preliminary data.</text>
</comment>
<protein>
    <submittedName>
        <fullName evidence="2">Putative Alcohol dehydrogenase transcription factor Myb/SANT-like-containing protein 25</fullName>
    </submittedName>
</protein>
<proteinExistence type="predicted"/>
<sequence>MNRSGTTVTTSDVKRKIESLRNQHRRELRKIHKSKKNGAGTEDIYIPTLWCFDALHILIDGDTIRQSVSNLDTHTTEDMSEVHSDHEIFNDPLLLGLDDNPPATVTGSATPTVSRMATPTVSRSAAESNTREPSPIPSTSKRPTKRVSDDADNILKEALHYLQSLSSSENIINAADSDFGQVVANDLRQMSGENKIHAQKLIYEILYLGKLGRLSSSTTIM</sequence>
<feature type="compositionally biased region" description="Basic residues" evidence="1">
    <location>
        <begin position="22"/>
        <end position="36"/>
    </location>
</feature>
<gene>
    <name evidence="2" type="ORF">Hamer_G009437</name>
</gene>
<evidence type="ECO:0000256" key="1">
    <source>
        <dbReference type="SAM" id="MobiDB-lite"/>
    </source>
</evidence>
<dbReference type="Proteomes" id="UP000747542">
    <property type="component" value="Unassembled WGS sequence"/>
</dbReference>
<name>A0A8J5MJQ4_HOMAM</name>
<evidence type="ECO:0000313" key="2">
    <source>
        <dbReference type="EMBL" id="KAG7153757.1"/>
    </source>
</evidence>
<keyword evidence="3" id="KW-1185">Reference proteome</keyword>
<dbReference type="EMBL" id="JAHLQT010046319">
    <property type="protein sequence ID" value="KAG7153757.1"/>
    <property type="molecule type" value="Genomic_DNA"/>
</dbReference>
<dbReference type="PANTHER" id="PTHR21505">
    <property type="entry name" value="MADF DOMAIN-CONTAINING PROTEIN-RELATED"/>
    <property type="match status" value="1"/>
</dbReference>
<feature type="compositionally biased region" description="Basic and acidic residues" evidence="1">
    <location>
        <begin position="12"/>
        <end position="21"/>
    </location>
</feature>
<feature type="region of interest" description="Disordered" evidence="1">
    <location>
        <begin position="99"/>
        <end position="147"/>
    </location>
</feature>
<reference evidence="2" key="1">
    <citation type="journal article" date="2021" name="Sci. Adv.">
        <title>The American lobster genome reveals insights on longevity, neural, and immune adaptations.</title>
        <authorList>
            <person name="Polinski J.M."/>
            <person name="Zimin A.V."/>
            <person name="Clark K.F."/>
            <person name="Kohn A.B."/>
            <person name="Sadowski N."/>
            <person name="Timp W."/>
            <person name="Ptitsyn A."/>
            <person name="Khanna P."/>
            <person name="Romanova D.Y."/>
            <person name="Williams P."/>
            <person name="Greenwood S.J."/>
            <person name="Moroz L.L."/>
            <person name="Walt D.R."/>
            <person name="Bodnar A.G."/>
        </authorList>
    </citation>
    <scope>NUCLEOTIDE SEQUENCE</scope>
    <source>
        <strain evidence="2">GMGI-L3</strain>
    </source>
</reference>
<feature type="compositionally biased region" description="Polar residues" evidence="1">
    <location>
        <begin position="1"/>
        <end position="11"/>
    </location>
</feature>
<feature type="region of interest" description="Disordered" evidence="1">
    <location>
        <begin position="1"/>
        <end position="36"/>
    </location>
</feature>